<dbReference type="PIRSF" id="PIRSF004505">
    <property type="entry name" value="MT_bac"/>
    <property type="match status" value="1"/>
</dbReference>
<keyword evidence="3 5" id="KW-0949">S-adenosyl-L-methionine</keyword>
<dbReference type="EMBL" id="JBHSNB010000003">
    <property type="protein sequence ID" value="MFC5586509.1"/>
    <property type="molecule type" value="Genomic_DNA"/>
</dbReference>
<dbReference type="RefSeq" id="WP_223021925.1">
    <property type="nucleotide sequence ID" value="NZ_CP078143.1"/>
</dbReference>
<keyword evidence="2 5" id="KW-0808">Transferase</keyword>
<comment type="caution">
    <text evidence="5">Lacks conserved residue(s) required for the propagation of feature annotation.</text>
</comment>
<dbReference type="PANTHER" id="PTHR33603:SF1">
    <property type="entry name" value="RIBOSOMAL RNA LARGE SUBUNIT METHYLTRANSFERASE H"/>
    <property type="match status" value="1"/>
</dbReference>
<keyword evidence="1 5" id="KW-0489">Methyltransferase</keyword>
<comment type="caution">
    <text evidence="6">The sequence shown here is derived from an EMBL/GenBank/DDBJ whole genome shotgun (WGS) entry which is preliminary data.</text>
</comment>
<dbReference type="CDD" id="cd18081">
    <property type="entry name" value="RlmH-like"/>
    <property type="match status" value="1"/>
</dbReference>
<keyword evidence="7" id="KW-1185">Reference proteome</keyword>
<dbReference type="NCBIfam" id="NF000989">
    <property type="entry name" value="PRK00103.2-3"/>
    <property type="match status" value="1"/>
</dbReference>
<comment type="similarity">
    <text evidence="4 5">Belongs to the RNA methyltransferase RlmH family.</text>
</comment>
<comment type="subcellular location">
    <subcellularLocation>
        <location evidence="5">Cytoplasm</location>
    </subcellularLocation>
</comment>
<dbReference type="PANTHER" id="PTHR33603">
    <property type="entry name" value="METHYLTRANSFERASE"/>
    <property type="match status" value="1"/>
</dbReference>
<comment type="function">
    <text evidence="5">Specifically methylates the pseudouridine at position 1915 (m3Psi1915) in 23S rRNA.</text>
</comment>
<evidence type="ECO:0000256" key="5">
    <source>
        <dbReference type="HAMAP-Rule" id="MF_00658"/>
    </source>
</evidence>
<evidence type="ECO:0000256" key="3">
    <source>
        <dbReference type="ARBA" id="ARBA00022691"/>
    </source>
</evidence>
<dbReference type="Pfam" id="PF02590">
    <property type="entry name" value="SPOUT_MTase"/>
    <property type="match status" value="1"/>
</dbReference>
<keyword evidence="5" id="KW-0963">Cytoplasm</keyword>
<dbReference type="Gene3D" id="3.40.1280.10">
    <property type="match status" value="1"/>
</dbReference>
<comment type="subunit">
    <text evidence="5">Homodimer.</text>
</comment>
<feature type="binding site" evidence="5">
    <location>
        <position position="108"/>
    </location>
    <ligand>
        <name>S-adenosyl-L-methionine</name>
        <dbReference type="ChEBI" id="CHEBI:59789"/>
    </ligand>
</feature>
<protein>
    <recommendedName>
        <fullName evidence="5">Ribosomal RNA large subunit methyltransferase H</fullName>
        <ecNumber evidence="5">2.1.1.177</ecNumber>
    </recommendedName>
    <alternativeName>
        <fullName evidence="5">23S rRNA (pseudouridine1915-N3)-methyltransferase</fullName>
    </alternativeName>
    <alternativeName>
        <fullName evidence="5">23S rRNA m3Psi1915 methyltransferase</fullName>
    </alternativeName>
    <alternativeName>
        <fullName evidence="5">rRNA (pseudouridine-N3-)-methyltransferase RlmH</fullName>
    </alternativeName>
</protein>
<name>A0ABW0TCB9_9HYPH</name>
<evidence type="ECO:0000256" key="1">
    <source>
        <dbReference type="ARBA" id="ARBA00022603"/>
    </source>
</evidence>
<dbReference type="InterPro" id="IPR029026">
    <property type="entry name" value="tRNA_m1G_MTases_N"/>
</dbReference>
<evidence type="ECO:0000256" key="2">
    <source>
        <dbReference type="ARBA" id="ARBA00022679"/>
    </source>
</evidence>
<dbReference type="HAMAP" id="MF_00658">
    <property type="entry name" value="23SrRNA_methyltr_H"/>
    <property type="match status" value="1"/>
</dbReference>
<evidence type="ECO:0000313" key="6">
    <source>
        <dbReference type="EMBL" id="MFC5586509.1"/>
    </source>
</evidence>
<organism evidence="6 7">
    <name type="scientific">Nitratireductor kimnyeongensis</name>
    <dbReference type="NCBI Taxonomy" id="430679"/>
    <lineage>
        <taxon>Bacteria</taxon>
        <taxon>Pseudomonadati</taxon>
        <taxon>Pseudomonadota</taxon>
        <taxon>Alphaproteobacteria</taxon>
        <taxon>Hyphomicrobiales</taxon>
        <taxon>Phyllobacteriaceae</taxon>
        <taxon>Nitratireductor</taxon>
    </lineage>
</organism>
<comment type="catalytic activity">
    <reaction evidence="5">
        <text>pseudouridine(1915) in 23S rRNA + S-adenosyl-L-methionine = N(3)-methylpseudouridine(1915) in 23S rRNA + S-adenosyl-L-homocysteine + H(+)</text>
        <dbReference type="Rhea" id="RHEA:42752"/>
        <dbReference type="Rhea" id="RHEA-COMP:10221"/>
        <dbReference type="Rhea" id="RHEA-COMP:10222"/>
        <dbReference type="ChEBI" id="CHEBI:15378"/>
        <dbReference type="ChEBI" id="CHEBI:57856"/>
        <dbReference type="ChEBI" id="CHEBI:59789"/>
        <dbReference type="ChEBI" id="CHEBI:65314"/>
        <dbReference type="ChEBI" id="CHEBI:74486"/>
        <dbReference type="EC" id="2.1.1.177"/>
    </reaction>
</comment>
<keyword evidence="5" id="KW-0698">rRNA processing</keyword>
<dbReference type="InterPro" id="IPR029028">
    <property type="entry name" value="Alpha/beta_knot_MTases"/>
</dbReference>
<accession>A0ABW0TCB9</accession>
<proteinExistence type="inferred from homology"/>
<reference evidence="7" key="1">
    <citation type="journal article" date="2019" name="Int. J. Syst. Evol. Microbiol.">
        <title>The Global Catalogue of Microorganisms (GCM) 10K type strain sequencing project: providing services to taxonomists for standard genome sequencing and annotation.</title>
        <authorList>
            <consortium name="The Broad Institute Genomics Platform"/>
            <consortium name="The Broad Institute Genome Sequencing Center for Infectious Disease"/>
            <person name="Wu L."/>
            <person name="Ma J."/>
        </authorList>
    </citation>
    <scope>NUCLEOTIDE SEQUENCE [LARGE SCALE GENOMIC DNA]</scope>
    <source>
        <strain evidence="7">JCM 3366</strain>
    </source>
</reference>
<evidence type="ECO:0000256" key="4">
    <source>
        <dbReference type="ARBA" id="ARBA00038303"/>
    </source>
</evidence>
<feature type="binding site" evidence="5">
    <location>
        <position position="76"/>
    </location>
    <ligand>
        <name>S-adenosyl-L-methionine</name>
        <dbReference type="ChEBI" id="CHEBI:59789"/>
    </ligand>
</feature>
<dbReference type="InterPro" id="IPR003742">
    <property type="entry name" value="RlmH-like"/>
</dbReference>
<dbReference type="SUPFAM" id="SSF75217">
    <property type="entry name" value="alpha/beta knot"/>
    <property type="match status" value="1"/>
</dbReference>
<dbReference type="Proteomes" id="UP001596107">
    <property type="component" value="Unassembled WGS sequence"/>
</dbReference>
<gene>
    <name evidence="5 6" type="primary">rlmH</name>
    <name evidence="6" type="ORF">ACFPOD_15450</name>
</gene>
<evidence type="ECO:0000313" key="7">
    <source>
        <dbReference type="Proteomes" id="UP001596107"/>
    </source>
</evidence>
<dbReference type="EC" id="2.1.1.177" evidence="5"/>
<sequence length="160" mass="17812">MHIAICAVGRMKAGPERDLTDRYLERFAKGGPAVGLEFSGVSEIVESRGKSAEERCREESRKIAQMRPEGSALFLLDERGKNLTSRQLSEAIADLRDQGRRNLSIVIGGPDGHDDGLRQAADRTIAFGAQTWPHQIVRLMLAEQLYRTSTILSGHPYHRD</sequence>